<name>A0A5C8NFL5_9ACTN</name>
<keyword evidence="2" id="KW-0436">Ligase</keyword>
<gene>
    <name evidence="7" type="ORF">FHP06_12500</name>
</gene>
<dbReference type="SUPFAM" id="SSF56801">
    <property type="entry name" value="Acetyl-CoA synthetase-like"/>
    <property type="match status" value="1"/>
</dbReference>
<dbReference type="InterPro" id="IPR042099">
    <property type="entry name" value="ANL_N_sf"/>
</dbReference>
<comment type="caution">
    <text evidence="7">The sequence shown here is derived from an EMBL/GenBank/DDBJ whole genome shotgun (WGS) entry which is preliminary data.</text>
</comment>
<evidence type="ECO:0000259" key="6">
    <source>
        <dbReference type="Pfam" id="PF13193"/>
    </source>
</evidence>
<feature type="domain" description="AMP-binding enzyme C-terminal" evidence="6">
    <location>
        <begin position="415"/>
        <end position="491"/>
    </location>
</feature>
<feature type="domain" description="AMP-dependent synthetase/ligase" evidence="5">
    <location>
        <begin position="12"/>
        <end position="356"/>
    </location>
</feature>
<keyword evidence="4" id="KW-0443">Lipid metabolism</keyword>
<evidence type="ECO:0000313" key="7">
    <source>
        <dbReference type="EMBL" id="TXL57605.1"/>
    </source>
</evidence>
<dbReference type="PANTHER" id="PTHR43859">
    <property type="entry name" value="ACYL-ACTIVATING ENZYME"/>
    <property type="match status" value="1"/>
</dbReference>
<dbReference type="GO" id="GO:0006631">
    <property type="term" value="P:fatty acid metabolic process"/>
    <property type="evidence" value="ECO:0007669"/>
    <property type="project" value="UniProtKB-KW"/>
</dbReference>
<evidence type="ECO:0000256" key="1">
    <source>
        <dbReference type="ARBA" id="ARBA00006432"/>
    </source>
</evidence>
<dbReference type="PANTHER" id="PTHR43859:SF4">
    <property type="entry name" value="BUTANOATE--COA LIGASE AAE1-RELATED"/>
    <property type="match status" value="1"/>
</dbReference>
<reference evidence="7 8" key="1">
    <citation type="submission" date="2019-06" db="EMBL/GenBank/DDBJ databases">
        <title>Aeromicrobium sp. nov., isolated from a maize field.</title>
        <authorList>
            <person name="Lin S.-Y."/>
            <person name="Tsai C.-F."/>
            <person name="Young C.-C."/>
        </authorList>
    </citation>
    <scope>NUCLEOTIDE SEQUENCE [LARGE SCALE GENOMIC DNA]</scope>
    <source>
        <strain evidence="7 8">CC-CFT486</strain>
    </source>
</reference>
<dbReference type="InterPro" id="IPR045851">
    <property type="entry name" value="AMP-bd_C_sf"/>
</dbReference>
<dbReference type="Gene3D" id="3.30.300.30">
    <property type="match status" value="1"/>
</dbReference>
<evidence type="ECO:0000256" key="4">
    <source>
        <dbReference type="ARBA" id="ARBA00023098"/>
    </source>
</evidence>
<comment type="similarity">
    <text evidence="1">Belongs to the ATP-dependent AMP-binding enzyme family.</text>
</comment>
<dbReference type="AlphaFoldDB" id="A0A5C8NFL5"/>
<accession>A0A5C8NFL5</accession>
<evidence type="ECO:0000256" key="3">
    <source>
        <dbReference type="ARBA" id="ARBA00022832"/>
    </source>
</evidence>
<dbReference type="Pfam" id="PF00501">
    <property type="entry name" value="AMP-binding"/>
    <property type="match status" value="1"/>
</dbReference>
<dbReference type="RefSeq" id="WP_147687130.1">
    <property type="nucleotide sequence ID" value="NZ_VDUX01000006.1"/>
</dbReference>
<keyword evidence="3" id="KW-0276">Fatty acid metabolism</keyword>
<dbReference type="Pfam" id="PF13193">
    <property type="entry name" value="AMP-binding_C"/>
    <property type="match status" value="1"/>
</dbReference>
<dbReference type="InterPro" id="IPR000873">
    <property type="entry name" value="AMP-dep_synth/lig_dom"/>
</dbReference>
<dbReference type="GO" id="GO:0016874">
    <property type="term" value="F:ligase activity"/>
    <property type="evidence" value="ECO:0007669"/>
    <property type="project" value="UniProtKB-KW"/>
</dbReference>
<dbReference type="Gene3D" id="3.40.50.12780">
    <property type="entry name" value="N-terminal domain of ligase-like"/>
    <property type="match status" value="1"/>
</dbReference>
<dbReference type="OrthoDB" id="9803968at2"/>
<evidence type="ECO:0000256" key="2">
    <source>
        <dbReference type="ARBA" id="ARBA00022598"/>
    </source>
</evidence>
<dbReference type="Proteomes" id="UP000321571">
    <property type="component" value="Unassembled WGS sequence"/>
</dbReference>
<organism evidence="7 8">
    <name type="scientific">Aeromicrobium terrae</name>
    <dbReference type="NCBI Taxonomy" id="2498846"/>
    <lineage>
        <taxon>Bacteria</taxon>
        <taxon>Bacillati</taxon>
        <taxon>Actinomycetota</taxon>
        <taxon>Actinomycetes</taxon>
        <taxon>Propionibacteriales</taxon>
        <taxon>Nocardioidaceae</taxon>
        <taxon>Aeromicrobium</taxon>
    </lineage>
</organism>
<evidence type="ECO:0000259" key="5">
    <source>
        <dbReference type="Pfam" id="PF00501"/>
    </source>
</evidence>
<proteinExistence type="inferred from homology"/>
<dbReference type="EMBL" id="VDUX01000006">
    <property type="protein sequence ID" value="TXL57605.1"/>
    <property type="molecule type" value="Genomic_DNA"/>
</dbReference>
<dbReference type="InterPro" id="IPR025110">
    <property type="entry name" value="AMP-bd_C"/>
</dbReference>
<dbReference type="FunFam" id="3.30.300.30:FF:000008">
    <property type="entry name" value="2,3-dihydroxybenzoate-AMP ligase"/>
    <property type="match status" value="1"/>
</dbReference>
<protein>
    <submittedName>
        <fullName evidence="7">AMP-binding protein</fullName>
    </submittedName>
</protein>
<sequence length="510" mass="56431">MFFPLTIRDFLDRAETVYPDRVAVVDEPDQPADSWGEITYAELARRARSQAATLDEMGVPVGGRVAIVSQNSARFLTSFFGVSGWGRILVPVNFRLSVPEVRYIVEHSGAEVLMVDPALKHLIDEVECERSFVLGQDDDKIWSSSADPQPWDGDESATATINYTSGTTARPKGVQLTHRNNWLNAVVFGWQASVDDRDVYLHTLPMFHANGWGMPFAATAMGAKHVVLRQVDGTEILRRIDQHGVTYLCAAPAVVAAALEGAKTWAGEIPGRDRVRIIVAGAPPPTRTIERVREELGWEFIQIYGLTETSPLLTMSRMRAEWDDLDPHEQARLLGRAGAPAVGVRITVDDEGEVLAQSNHNLEAYWENPEATAEAQADNWFHTGDGGTFEDGYVSISDRKKDVIISGGENVSSIEVEDALMSHPAVTEVAVIGIPDEKWGELVTALVVLDPEAGQVTEAELIAHCRENLAGYKCPKRVEFREELARTATGKLQKFKLRETFWKDSERQVN</sequence>
<keyword evidence="8" id="KW-1185">Reference proteome</keyword>
<evidence type="ECO:0000313" key="8">
    <source>
        <dbReference type="Proteomes" id="UP000321571"/>
    </source>
</evidence>